<name>A0A840C005_9HYPH</name>
<dbReference type="RefSeq" id="WP_183316671.1">
    <property type="nucleotide sequence ID" value="NZ_JACIEN010000002.1"/>
</dbReference>
<dbReference type="InterPro" id="IPR021270">
    <property type="entry name" value="DUF2849"/>
</dbReference>
<accession>A0A840C005</accession>
<keyword evidence="2" id="KW-1185">Reference proteome</keyword>
<proteinExistence type="predicted"/>
<dbReference type="EMBL" id="JACIEN010000002">
    <property type="protein sequence ID" value="MBB4017302.1"/>
    <property type="molecule type" value="Genomic_DNA"/>
</dbReference>
<organism evidence="1 2">
    <name type="scientific">Chelatococcus caeni</name>
    <dbReference type="NCBI Taxonomy" id="1348468"/>
    <lineage>
        <taxon>Bacteria</taxon>
        <taxon>Pseudomonadati</taxon>
        <taxon>Pseudomonadota</taxon>
        <taxon>Alphaproteobacteria</taxon>
        <taxon>Hyphomicrobiales</taxon>
        <taxon>Chelatococcaceae</taxon>
        <taxon>Chelatococcus</taxon>
    </lineage>
</organism>
<reference evidence="1 2" key="1">
    <citation type="submission" date="2020-08" db="EMBL/GenBank/DDBJ databases">
        <title>Genomic Encyclopedia of Type Strains, Phase IV (KMG-IV): sequencing the most valuable type-strain genomes for metagenomic binning, comparative biology and taxonomic classification.</title>
        <authorList>
            <person name="Goeker M."/>
        </authorList>
    </citation>
    <scope>NUCLEOTIDE SEQUENCE [LARGE SCALE GENOMIC DNA]</scope>
    <source>
        <strain evidence="1 2">DSM 103737</strain>
    </source>
</reference>
<evidence type="ECO:0008006" key="3">
    <source>
        <dbReference type="Google" id="ProtNLM"/>
    </source>
</evidence>
<dbReference type="Pfam" id="PF11011">
    <property type="entry name" value="DUF2849"/>
    <property type="match status" value="1"/>
</dbReference>
<dbReference type="Proteomes" id="UP000577362">
    <property type="component" value="Unassembled WGS sequence"/>
</dbReference>
<comment type="caution">
    <text evidence="1">The sequence shown here is derived from an EMBL/GenBank/DDBJ whole genome shotgun (WGS) entry which is preliminary data.</text>
</comment>
<sequence>MKKDAKGAGPKVVTANALDSGLVVFRTADGRWSTDIAEAEVAETKEAADALLALGEADGARNLVVDVYLVAMTEGDDGRLVPVLLREAIRAARRPTIVMPGEDPSVIAA</sequence>
<evidence type="ECO:0000313" key="1">
    <source>
        <dbReference type="EMBL" id="MBB4017302.1"/>
    </source>
</evidence>
<evidence type="ECO:0000313" key="2">
    <source>
        <dbReference type="Proteomes" id="UP000577362"/>
    </source>
</evidence>
<dbReference type="AlphaFoldDB" id="A0A840C005"/>
<gene>
    <name evidence="1" type="ORF">GGR16_002331</name>
</gene>
<protein>
    <recommendedName>
        <fullName evidence="3">DUF2849 domain-containing protein</fullName>
    </recommendedName>
</protein>